<feature type="domain" description="FMN-binding" evidence="3">
    <location>
        <begin position="74"/>
        <end position="152"/>
    </location>
</feature>
<feature type="chain" id="PRO_5040812457" evidence="2">
    <location>
        <begin position="29"/>
        <end position="155"/>
    </location>
</feature>
<dbReference type="GO" id="GO:0016020">
    <property type="term" value="C:membrane"/>
    <property type="evidence" value="ECO:0007669"/>
    <property type="project" value="InterPro"/>
</dbReference>
<protein>
    <submittedName>
        <fullName evidence="4">FMN-binding protein</fullName>
    </submittedName>
</protein>
<accession>A0A9W6KSQ9</accession>
<keyword evidence="5" id="KW-1185">Reference proteome</keyword>
<dbReference type="Proteomes" id="UP001143480">
    <property type="component" value="Unassembled WGS sequence"/>
</dbReference>
<evidence type="ECO:0000256" key="2">
    <source>
        <dbReference type="SAM" id="SignalP"/>
    </source>
</evidence>
<reference evidence="4" key="1">
    <citation type="journal article" date="2014" name="Int. J. Syst. Evol. Microbiol.">
        <title>Complete genome sequence of Corynebacterium casei LMG S-19264T (=DSM 44701T), isolated from a smear-ripened cheese.</title>
        <authorList>
            <consortium name="US DOE Joint Genome Institute (JGI-PGF)"/>
            <person name="Walter F."/>
            <person name="Albersmeier A."/>
            <person name="Kalinowski J."/>
            <person name="Ruckert C."/>
        </authorList>
    </citation>
    <scope>NUCLEOTIDE SEQUENCE</scope>
    <source>
        <strain evidence="4">VKM Ac-1321</strain>
    </source>
</reference>
<feature type="signal peptide" evidence="2">
    <location>
        <begin position="1"/>
        <end position="28"/>
    </location>
</feature>
<comment type="caution">
    <text evidence="4">The sequence shown here is derived from an EMBL/GenBank/DDBJ whole genome shotgun (WGS) entry which is preliminary data.</text>
</comment>
<keyword evidence="2" id="KW-0732">Signal</keyword>
<dbReference type="InterPro" id="IPR007329">
    <property type="entry name" value="FMN-bd"/>
</dbReference>
<feature type="region of interest" description="Disordered" evidence="1">
    <location>
        <begin position="40"/>
        <end position="64"/>
    </location>
</feature>
<organism evidence="4 5">
    <name type="scientific">Dactylosporangium matsuzakiense</name>
    <dbReference type="NCBI Taxonomy" id="53360"/>
    <lineage>
        <taxon>Bacteria</taxon>
        <taxon>Bacillati</taxon>
        <taxon>Actinomycetota</taxon>
        <taxon>Actinomycetes</taxon>
        <taxon>Micromonosporales</taxon>
        <taxon>Micromonosporaceae</taxon>
        <taxon>Dactylosporangium</taxon>
    </lineage>
</organism>
<evidence type="ECO:0000313" key="4">
    <source>
        <dbReference type="EMBL" id="GLL06923.1"/>
    </source>
</evidence>
<dbReference type="RefSeq" id="WP_271190030.1">
    <property type="nucleotide sequence ID" value="NZ_BSFP01000081.1"/>
</dbReference>
<dbReference type="AlphaFoldDB" id="A0A9W6KSQ9"/>
<gene>
    <name evidence="4" type="ORF">GCM10017581_086730</name>
</gene>
<name>A0A9W6KSQ9_9ACTN</name>
<dbReference type="GO" id="GO:0010181">
    <property type="term" value="F:FMN binding"/>
    <property type="evidence" value="ECO:0007669"/>
    <property type="project" value="InterPro"/>
</dbReference>
<dbReference type="EMBL" id="BSFP01000081">
    <property type="protein sequence ID" value="GLL06923.1"/>
    <property type="molecule type" value="Genomic_DNA"/>
</dbReference>
<reference evidence="4" key="2">
    <citation type="submission" date="2023-01" db="EMBL/GenBank/DDBJ databases">
        <authorList>
            <person name="Sun Q."/>
            <person name="Evtushenko L."/>
        </authorList>
    </citation>
    <scope>NUCLEOTIDE SEQUENCE</scope>
    <source>
        <strain evidence="4">VKM Ac-1321</strain>
    </source>
</reference>
<dbReference type="Gene3D" id="3.90.1010.20">
    <property type="match status" value="1"/>
</dbReference>
<proteinExistence type="predicted"/>
<evidence type="ECO:0000313" key="5">
    <source>
        <dbReference type="Proteomes" id="UP001143480"/>
    </source>
</evidence>
<dbReference type="SMART" id="SM00900">
    <property type="entry name" value="FMN_bind"/>
    <property type="match status" value="1"/>
</dbReference>
<evidence type="ECO:0000256" key="1">
    <source>
        <dbReference type="SAM" id="MobiDB-lite"/>
    </source>
</evidence>
<dbReference type="Pfam" id="PF04205">
    <property type="entry name" value="FMN_bind"/>
    <property type="match status" value="1"/>
</dbReference>
<sequence>MRRITVWLMSTLAAVVLLFSYRTSLGTAAPAATTAAEGTIADPTTAATGDPSPTGSSGAATSGSTTYTGSVASTRWGDVQVSITVADGKITAVSVPVYPNSNGKDQQINARALPILTRETIAAQSADIDTVSGATITSDGYIESLQAALDAAHLA</sequence>
<feature type="compositionally biased region" description="Low complexity" evidence="1">
    <location>
        <begin position="54"/>
        <end position="64"/>
    </location>
</feature>
<evidence type="ECO:0000259" key="3">
    <source>
        <dbReference type="SMART" id="SM00900"/>
    </source>
</evidence>